<accession>A0A2H0R997</accession>
<evidence type="ECO:0000256" key="1">
    <source>
        <dbReference type="SAM" id="Phobius"/>
    </source>
</evidence>
<keyword evidence="1" id="KW-1133">Transmembrane helix</keyword>
<dbReference type="InterPro" id="IPR043993">
    <property type="entry name" value="T4SS_pilin"/>
</dbReference>
<dbReference type="Proteomes" id="UP000230214">
    <property type="component" value="Unassembled WGS sequence"/>
</dbReference>
<organism evidence="2 3">
    <name type="scientific">candidate division WWE3 bacterium CG10_big_fil_rev_8_21_14_0_10_32_10</name>
    <dbReference type="NCBI Taxonomy" id="1975090"/>
    <lineage>
        <taxon>Bacteria</taxon>
        <taxon>Katanobacteria</taxon>
    </lineage>
</organism>
<dbReference type="EMBL" id="PCXU01000040">
    <property type="protein sequence ID" value="PIR43060.1"/>
    <property type="molecule type" value="Genomic_DNA"/>
</dbReference>
<sequence>MLKKSIIFTFFIALFSISLFSVMPVQANDMLGVEYAGYSGLGKSDVRMVVANIIKIVLGLLGTGALILIIYAGFIWTTSMGNQEKVDKAKKTIWGAVIGLAVILSAYAITNFIIKSFYDASMGGYYG</sequence>
<dbReference type="Pfam" id="PF18895">
    <property type="entry name" value="T4SS_pilin"/>
    <property type="match status" value="1"/>
</dbReference>
<proteinExistence type="predicted"/>
<reference evidence="2 3" key="1">
    <citation type="submission" date="2017-09" db="EMBL/GenBank/DDBJ databases">
        <title>Depth-based differentiation of microbial function through sediment-hosted aquifers and enrichment of novel symbionts in the deep terrestrial subsurface.</title>
        <authorList>
            <person name="Probst A.J."/>
            <person name="Ladd B."/>
            <person name="Jarett J.K."/>
            <person name="Geller-Mcgrath D.E."/>
            <person name="Sieber C.M."/>
            <person name="Emerson J.B."/>
            <person name="Anantharaman K."/>
            <person name="Thomas B.C."/>
            <person name="Malmstrom R."/>
            <person name="Stieglmeier M."/>
            <person name="Klingl A."/>
            <person name="Woyke T."/>
            <person name="Ryan C.M."/>
            <person name="Banfield J.F."/>
        </authorList>
    </citation>
    <scope>NUCLEOTIDE SEQUENCE [LARGE SCALE GENOMIC DNA]</scope>
    <source>
        <strain evidence="2">CG10_big_fil_rev_8_21_14_0_10_32_10</strain>
    </source>
</reference>
<keyword evidence="1" id="KW-0472">Membrane</keyword>
<feature type="transmembrane region" description="Helical" evidence="1">
    <location>
        <begin position="93"/>
        <end position="114"/>
    </location>
</feature>
<name>A0A2H0R997_UNCKA</name>
<comment type="caution">
    <text evidence="2">The sequence shown here is derived from an EMBL/GenBank/DDBJ whole genome shotgun (WGS) entry which is preliminary data.</text>
</comment>
<feature type="transmembrane region" description="Helical" evidence="1">
    <location>
        <begin position="51"/>
        <end position="72"/>
    </location>
</feature>
<dbReference type="AlphaFoldDB" id="A0A2H0R997"/>
<gene>
    <name evidence="2" type="ORF">COV24_04755</name>
</gene>
<keyword evidence="1" id="KW-0812">Transmembrane</keyword>
<evidence type="ECO:0000313" key="3">
    <source>
        <dbReference type="Proteomes" id="UP000230214"/>
    </source>
</evidence>
<evidence type="ECO:0000313" key="2">
    <source>
        <dbReference type="EMBL" id="PIR43060.1"/>
    </source>
</evidence>
<evidence type="ECO:0008006" key="4">
    <source>
        <dbReference type="Google" id="ProtNLM"/>
    </source>
</evidence>
<protein>
    <recommendedName>
        <fullName evidence="4">TrbC/VIRB2 family protein</fullName>
    </recommendedName>
</protein>